<keyword evidence="2" id="KW-1003">Cell membrane</keyword>
<dbReference type="AlphaFoldDB" id="A0A8C9R0I4"/>
<keyword evidence="8" id="KW-1015">Disulfide bond</keyword>
<comment type="similarity">
    <text evidence="13">Belongs to the G-protein coupled receptor 1 family.</text>
</comment>
<dbReference type="PANTHER" id="PTHR24225:SF0">
    <property type="entry name" value="N-FORMYL PEPTIDE RECEPTOR 2"/>
    <property type="match status" value="1"/>
</dbReference>
<keyword evidence="4 13" id="KW-0812">Transmembrane</keyword>
<evidence type="ECO:0000256" key="9">
    <source>
        <dbReference type="ARBA" id="ARBA00023170"/>
    </source>
</evidence>
<dbReference type="GO" id="GO:0004930">
    <property type="term" value="F:G protein-coupled receptor activity"/>
    <property type="evidence" value="ECO:0007669"/>
    <property type="project" value="UniProtKB-KW"/>
</dbReference>
<reference evidence="16 17" key="1">
    <citation type="submission" date="2019-04" db="EMBL/GenBank/DDBJ databases">
        <authorList>
            <consortium name="Wellcome Sanger Institute Data Sharing"/>
        </authorList>
    </citation>
    <scope>NUCLEOTIDE SEQUENCE [LARGE SCALE GENOMIC DNA]</scope>
</reference>
<evidence type="ECO:0000256" key="7">
    <source>
        <dbReference type="ARBA" id="ARBA00023136"/>
    </source>
</evidence>
<evidence type="ECO:0000256" key="14">
    <source>
        <dbReference type="SAM" id="Phobius"/>
    </source>
</evidence>
<dbReference type="PRINTS" id="PR00237">
    <property type="entry name" value="GPCRRHODOPSN"/>
</dbReference>
<dbReference type="InterPro" id="IPR000276">
    <property type="entry name" value="GPCR_Rhodpsn"/>
</dbReference>
<feature type="transmembrane region" description="Helical" evidence="14">
    <location>
        <begin position="281"/>
        <end position="301"/>
    </location>
</feature>
<organism evidence="16 17">
    <name type="scientific">Scleropages formosus</name>
    <name type="common">Asian bonytongue</name>
    <name type="synonym">Osteoglossum formosum</name>
    <dbReference type="NCBI Taxonomy" id="113540"/>
    <lineage>
        <taxon>Eukaryota</taxon>
        <taxon>Metazoa</taxon>
        <taxon>Chordata</taxon>
        <taxon>Craniata</taxon>
        <taxon>Vertebrata</taxon>
        <taxon>Euteleostomi</taxon>
        <taxon>Actinopterygii</taxon>
        <taxon>Neopterygii</taxon>
        <taxon>Teleostei</taxon>
        <taxon>Osteoglossocephala</taxon>
        <taxon>Osteoglossomorpha</taxon>
        <taxon>Osteoglossiformes</taxon>
        <taxon>Osteoglossidae</taxon>
        <taxon>Scleropages</taxon>
    </lineage>
</organism>
<dbReference type="GO" id="GO:0004875">
    <property type="term" value="F:complement receptor activity"/>
    <property type="evidence" value="ECO:0007669"/>
    <property type="project" value="TreeGrafter"/>
</dbReference>
<evidence type="ECO:0000256" key="5">
    <source>
        <dbReference type="ARBA" id="ARBA00022989"/>
    </source>
</evidence>
<dbReference type="InterPro" id="IPR000826">
    <property type="entry name" value="Formyl_rcpt-rel"/>
</dbReference>
<dbReference type="Pfam" id="PF00001">
    <property type="entry name" value="7tm_1"/>
    <property type="match status" value="1"/>
</dbReference>
<dbReference type="GO" id="GO:0006954">
    <property type="term" value="P:inflammatory response"/>
    <property type="evidence" value="ECO:0007669"/>
    <property type="project" value="TreeGrafter"/>
</dbReference>
<dbReference type="PRINTS" id="PR00526">
    <property type="entry name" value="FMETLEUPHER"/>
</dbReference>
<dbReference type="GO" id="GO:0005886">
    <property type="term" value="C:plasma membrane"/>
    <property type="evidence" value="ECO:0007669"/>
    <property type="project" value="UniProtKB-SubCell"/>
</dbReference>
<reference evidence="16" key="3">
    <citation type="submission" date="2025-09" db="UniProtKB">
        <authorList>
            <consortium name="Ensembl"/>
        </authorList>
    </citation>
    <scope>IDENTIFICATION</scope>
</reference>
<evidence type="ECO:0000256" key="13">
    <source>
        <dbReference type="RuleBase" id="RU000688"/>
    </source>
</evidence>
<dbReference type="SUPFAM" id="SSF81321">
    <property type="entry name" value="Family A G protein-coupled receptor-like"/>
    <property type="match status" value="1"/>
</dbReference>
<feature type="transmembrane region" description="Helical" evidence="14">
    <location>
        <begin position="153"/>
        <end position="172"/>
    </location>
</feature>
<keyword evidence="3" id="KW-0145">Chemotaxis</keyword>
<keyword evidence="9 13" id="KW-0675">Receptor</keyword>
<dbReference type="Proteomes" id="UP000694397">
    <property type="component" value="Chromosome 19"/>
</dbReference>
<evidence type="ECO:0000256" key="6">
    <source>
        <dbReference type="ARBA" id="ARBA00023040"/>
    </source>
</evidence>
<name>A0A8C9R0I4_SCLFO</name>
<dbReference type="CDD" id="cd14974">
    <property type="entry name" value="7tmA_Anaphylatoxin_R-like"/>
    <property type="match status" value="1"/>
</dbReference>
<dbReference type="InterPro" id="IPR017452">
    <property type="entry name" value="GPCR_Rhodpsn_7TM"/>
</dbReference>
<keyword evidence="7 14" id="KW-0472">Membrane</keyword>
<evidence type="ECO:0000256" key="4">
    <source>
        <dbReference type="ARBA" id="ARBA00022692"/>
    </source>
</evidence>
<evidence type="ECO:0000256" key="2">
    <source>
        <dbReference type="ARBA" id="ARBA00022475"/>
    </source>
</evidence>
<evidence type="ECO:0000259" key="15">
    <source>
        <dbReference type="PROSITE" id="PS50262"/>
    </source>
</evidence>
<dbReference type="GO" id="GO:0006935">
    <property type="term" value="P:chemotaxis"/>
    <property type="evidence" value="ECO:0007669"/>
    <property type="project" value="UniProtKB-KW"/>
</dbReference>
<proteinExistence type="inferred from homology"/>
<accession>A0A8C9R0I4</accession>
<evidence type="ECO:0000256" key="10">
    <source>
        <dbReference type="ARBA" id="ARBA00023180"/>
    </source>
</evidence>
<dbReference type="FunFam" id="1.20.1070.10:FF:000034">
    <property type="entry name" value="G-protein coupled receptor 1"/>
    <property type="match status" value="1"/>
</dbReference>
<keyword evidence="10" id="KW-0325">Glycoprotein</keyword>
<dbReference type="GO" id="GO:0007200">
    <property type="term" value="P:phospholipase C-activating G protein-coupled receptor signaling pathway"/>
    <property type="evidence" value="ECO:0007669"/>
    <property type="project" value="TreeGrafter"/>
</dbReference>
<feature type="transmembrane region" description="Helical" evidence="14">
    <location>
        <begin position="74"/>
        <end position="99"/>
    </location>
</feature>
<sequence length="347" mass="39687">MEDFEYGGENYENYTYEYTTEGPAKLISQSSCLNEVSCMSSLVTVVIIFLLGVSGNGIVIWIAGLKMRKSVNIVWYLSLAISDFMFCVSLPMTVAHIATKEWVFGLFMCKFTSFIMFVNMFSSIFLLVIISVDRCVSVVLPVWAQNHRTVRKASLVVIFAWIVSIVLSWPSAVFRETRRMWEKVECFTNYNKYNSTSIHGTVVITRFVCGFAIPFVIISLCYSIIICKLKSNHMSQKSSKPFKVMSALIVTFFICWLPYHVFMLLELKFSHYHLETLRAGLTWGSILAFANSFLNPVLYVFMGNDFKQKFRYTMLSKIENAIGEDGRTTSRYFSRSSSVEGRASTHI</sequence>
<dbReference type="Ensembl" id="ENSSFOT00015006379.2">
    <property type="protein sequence ID" value="ENSSFOP00015006280.1"/>
    <property type="gene ID" value="ENSSFOG00015004130.2"/>
</dbReference>
<comment type="similarity">
    <text evidence="12">Belongs to the chemokine-like receptor (CMKLR) family.</text>
</comment>
<feature type="transmembrane region" description="Helical" evidence="14">
    <location>
        <begin position="203"/>
        <end position="229"/>
    </location>
</feature>
<evidence type="ECO:0000256" key="12">
    <source>
        <dbReference type="ARBA" id="ARBA00025736"/>
    </source>
</evidence>
<evidence type="ECO:0000256" key="11">
    <source>
        <dbReference type="ARBA" id="ARBA00023224"/>
    </source>
</evidence>
<evidence type="ECO:0000313" key="16">
    <source>
        <dbReference type="Ensembl" id="ENSSFOP00015006280.1"/>
    </source>
</evidence>
<feature type="domain" description="G-protein coupled receptors family 1 profile" evidence="15">
    <location>
        <begin position="55"/>
        <end position="299"/>
    </location>
</feature>
<feature type="transmembrane region" description="Helical" evidence="14">
    <location>
        <begin position="241"/>
        <end position="261"/>
    </location>
</feature>
<keyword evidence="6 13" id="KW-0297">G-protein coupled receptor</keyword>
<feature type="transmembrane region" description="Helical" evidence="14">
    <location>
        <begin position="42"/>
        <end position="62"/>
    </location>
</feature>
<dbReference type="GO" id="GO:0007204">
    <property type="term" value="P:positive regulation of cytosolic calcium ion concentration"/>
    <property type="evidence" value="ECO:0007669"/>
    <property type="project" value="TreeGrafter"/>
</dbReference>
<keyword evidence="17" id="KW-1185">Reference proteome</keyword>
<dbReference type="OrthoDB" id="6117944at2759"/>
<feature type="transmembrane region" description="Helical" evidence="14">
    <location>
        <begin position="111"/>
        <end position="132"/>
    </location>
</feature>
<dbReference type="Gene3D" id="1.20.1070.10">
    <property type="entry name" value="Rhodopsin 7-helix transmembrane proteins"/>
    <property type="match status" value="1"/>
</dbReference>
<dbReference type="GeneTree" id="ENSGT01020000230438"/>
<keyword evidence="11 13" id="KW-0807">Transducer</keyword>
<dbReference type="KEGG" id="sfm:108932497"/>
<gene>
    <name evidence="16" type="primary">CMKLR1</name>
    <name evidence="16" type="synonym">cmklr1</name>
</gene>
<keyword evidence="5 14" id="KW-1133">Transmembrane helix</keyword>
<reference evidence="16" key="2">
    <citation type="submission" date="2025-08" db="UniProtKB">
        <authorList>
            <consortium name="Ensembl"/>
        </authorList>
    </citation>
    <scope>IDENTIFICATION</scope>
</reference>
<evidence type="ECO:0000256" key="1">
    <source>
        <dbReference type="ARBA" id="ARBA00004651"/>
    </source>
</evidence>
<evidence type="ECO:0000256" key="8">
    <source>
        <dbReference type="ARBA" id="ARBA00023157"/>
    </source>
</evidence>
<dbReference type="PROSITE" id="PS00237">
    <property type="entry name" value="G_PROTEIN_RECEP_F1_1"/>
    <property type="match status" value="1"/>
</dbReference>
<protein>
    <submittedName>
        <fullName evidence="16">Chemerin chemokine-like receptor 1</fullName>
    </submittedName>
</protein>
<dbReference type="PROSITE" id="PS50262">
    <property type="entry name" value="G_PROTEIN_RECEP_F1_2"/>
    <property type="match status" value="1"/>
</dbReference>
<evidence type="ECO:0000313" key="17">
    <source>
        <dbReference type="Proteomes" id="UP000694397"/>
    </source>
</evidence>
<dbReference type="PANTHER" id="PTHR24225">
    <property type="entry name" value="CHEMOTACTIC RECEPTOR"/>
    <property type="match status" value="1"/>
</dbReference>
<comment type="subcellular location">
    <subcellularLocation>
        <location evidence="1">Cell membrane</location>
        <topology evidence="1">Multi-pass membrane protein</topology>
    </subcellularLocation>
</comment>
<evidence type="ECO:0000256" key="3">
    <source>
        <dbReference type="ARBA" id="ARBA00022500"/>
    </source>
</evidence>